<reference evidence="7" key="1">
    <citation type="submission" date="2022-11" db="UniProtKB">
        <authorList>
            <consortium name="WormBaseParasite"/>
        </authorList>
    </citation>
    <scope>IDENTIFICATION</scope>
</reference>
<dbReference type="Pfam" id="PF04253">
    <property type="entry name" value="TFR_dimer"/>
    <property type="match status" value="1"/>
</dbReference>
<sequence length="801" mass="90708">MDNYNQLANESDSGGSRTIFSSMMMWWSYRTTMEKSLIVTTTLLSILSVLILIYGSSKSGQQRDFCSEPQSCVLNHKMPYTVLKVAQNVELQKEIGDLLMKTIDKDIIRGHLKNLTKTYHPAGSKANMDVMSYIEKTWRSYGLDKVETEEYDVLLSQPMTGQPNTLFFADDTEKTWTLISNGTSTPLGPQEALDQQYDETARQWWNAYAKNGTATGTIVNGAYCSNRDFKTLANLGITNLTGKIILCRYGGAWRGGMVYEAEKRNATGVILYLDPADYGPPKEFGYDYVFPKSLYVPPFGAQRGSLMQTEGDPTTPGYPSKNYTFRYYDESELRRNFVLPNIPVTTVGYSDVQKIYENMKNGIRAPENFTGGLNVTYWLNTTTNFQLNVYVTTERKVVRNVFGYIYGREEIDRWVLLSNHVDAWTYGAFDPNSGTAINLALSHAFMKTLNISQWKPRRTILFCAWDAEEYGLIGSQEWVEQKLAVLSNKAVAVINVDTAIHGNETLEVRSLPLLYRTIINATKKIPDKKVSGKLTEKTVYDTWLASRNKTLIPGQPDLPYIKLAGGGSDHKSFISFVGVPACDLRYELKEPIHSSYPLYHTMYEIDWTIENLADPDFETLLTLSRVMGEITRSVADSLVIPFNVTDYAVILREYTRKMVDDLRKINSIEKIVDNFEQICQELIASTDNFLGDCAYFQKSIDESNSGKDVSIGKVERLNSRLMALERAFILPAGLPGRPIDRHIVFATSEEDSYASQLFAGVRDTLVKFLRHNEDVELRKSLNLQLTTVRFAIESARDVIMM</sequence>
<evidence type="ECO:0000259" key="4">
    <source>
        <dbReference type="Pfam" id="PF04253"/>
    </source>
</evidence>
<name>A0A915IRY2_ROMCU</name>
<dbReference type="InterPro" id="IPR007365">
    <property type="entry name" value="TFR-like_dimer_dom"/>
</dbReference>
<dbReference type="WBParaSite" id="nRc.2.0.1.t16571-RA">
    <property type="protein sequence ID" value="nRc.2.0.1.t16571-RA"/>
    <property type="gene ID" value="nRc.2.0.1.g16571"/>
</dbReference>
<comment type="similarity">
    <text evidence="1">Belongs to the peptidase M28 family. M28B subfamily.</text>
</comment>
<dbReference type="Gene3D" id="3.40.630.10">
    <property type="entry name" value="Zn peptidases"/>
    <property type="match status" value="1"/>
</dbReference>
<evidence type="ECO:0000259" key="3">
    <source>
        <dbReference type="Pfam" id="PF02225"/>
    </source>
</evidence>
<dbReference type="SUPFAM" id="SSF52025">
    <property type="entry name" value="PA domain"/>
    <property type="match status" value="1"/>
</dbReference>
<proteinExistence type="inferred from homology"/>
<evidence type="ECO:0000259" key="5">
    <source>
        <dbReference type="Pfam" id="PF04389"/>
    </source>
</evidence>
<keyword evidence="6" id="KW-1185">Reference proteome</keyword>
<dbReference type="GO" id="GO:0004180">
    <property type="term" value="F:carboxypeptidase activity"/>
    <property type="evidence" value="ECO:0007669"/>
    <property type="project" value="TreeGrafter"/>
</dbReference>
<dbReference type="Gene3D" id="1.20.930.40">
    <property type="entry name" value="Transferrin receptor-like, dimerisation domain"/>
    <property type="match status" value="1"/>
</dbReference>
<dbReference type="SUPFAM" id="SSF47672">
    <property type="entry name" value="Transferrin receptor-like dimerisation domain"/>
    <property type="match status" value="1"/>
</dbReference>
<dbReference type="Pfam" id="PF02225">
    <property type="entry name" value="PA"/>
    <property type="match status" value="1"/>
</dbReference>
<dbReference type="InterPro" id="IPR007484">
    <property type="entry name" value="Peptidase_M28"/>
</dbReference>
<dbReference type="FunFam" id="3.40.630.10:FF:000101">
    <property type="entry name" value="N-acetylated alpha-linked acidic dipeptidase like 1"/>
    <property type="match status" value="1"/>
</dbReference>
<dbReference type="PANTHER" id="PTHR10404">
    <property type="entry name" value="N-ACETYLATED-ALPHA-LINKED ACIDIC DIPEPTIDASE"/>
    <property type="match status" value="1"/>
</dbReference>
<evidence type="ECO:0000313" key="6">
    <source>
        <dbReference type="Proteomes" id="UP000887565"/>
    </source>
</evidence>
<feature type="transmembrane region" description="Helical" evidence="2">
    <location>
        <begin position="37"/>
        <end position="56"/>
    </location>
</feature>
<dbReference type="Pfam" id="PF04389">
    <property type="entry name" value="Peptidase_M28"/>
    <property type="match status" value="1"/>
</dbReference>
<feature type="domain" description="PA" evidence="3">
    <location>
        <begin position="215"/>
        <end position="304"/>
    </location>
</feature>
<dbReference type="OMA" id="NVVIASW"/>
<keyword evidence="2" id="KW-0812">Transmembrane</keyword>
<protein>
    <submittedName>
        <fullName evidence="7">Uncharacterized protein</fullName>
    </submittedName>
</protein>
<dbReference type="Gene3D" id="3.50.30.30">
    <property type="match status" value="1"/>
</dbReference>
<evidence type="ECO:0000313" key="7">
    <source>
        <dbReference type="WBParaSite" id="nRc.2.0.1.t16571-RA"/>
    </source>
</evidence>
<dbReference type="InterPro" id="IPR039373">
    <property type="entry name" value="Peptidase_M28B"/>
</dbReference>
<feature type="domain" description="Peptidase M28" evidence="5">
    <location>
        <begin position="400"/>
        <end position="601"/>
    </location>
</feature>
<keyword evidence="2" id="KW-0472">Membrane</keyword>
<dbReference type="SUPFAM" id="SSF53187">
    <property type="entry name" value="Zn-dependent exopeptidases"/>
    <property type="match status" value="1"/>
</dbReference>
<evidence type="ECO:0000256" key="1">
    <source>
        <dbReference type="ARBA" id="ARBA00005634"/>
    </source>
</evidence>
<dbReference type="Proteomes" id="UP000887565">
    <property type="component" value="Unplaced"/>
</dbReference>
<dbReference type="InterPro" id="IPR046450">
    <property type="entry name" value="PA_dom_sf"/>
</dbReference>
<dbReference type="PANTHER" id="PTHR10404:SF77">
    <property type="entry name" value="GLUTAMATE CARBOXYPEPTIDASE 2 HOMOLOG"/>
    <property type="match status" value="1"/>
</dbReference>
<dbReference type="InterPro" id="IPR003137">
    <property type="entry name" value="PA_domain"/>
</dbReference>
<dbReference type="InterPro" id="IPR036757">
    <property type="entry name" value="TFR-like_dimer_dom_sf"/>
</dbReference>
<dbReference type="AlphaFoldDB" id="A0A915IRY2"/>
<organism evidence="6 7">
    <name type="scientific">Romanomermis culicivorax</name>
    <name type="common">Nematode worm</name>
    <dbReference type="NCBI Taxonomy" id="13658"/>
    <lineage>
        <taxon>Eukaryota</taxon>
        <taxon>Metazoa</taxon>
        <taxon>Ecdysozoa</taxon>
        <taxon>Nematoda</taxon>
        <taxon>Enoplea</taxon>
        <taxon>Dorylaimia</taxon>
        <taxon>Mermithida</taxon>
        <taxon>Mermithoidea</taxon>
        <taxon>Mermithidae</taxon>
        <taxon>Romanomermis</taxon>
    </lineage>
</organism>
<evidence type="ECO:0000256" key="2">
    <source>
        <dbReference type="SAM" id="Phobius"/>
    </source>
</evidence>
<keyword evidence="2" id="KW-1133">Transmembrane helix</keyword>
<feature type="domain" description="Transferrin receptor-like dimerisation" evidence="4">
    <location>
        <begin position="680"/>
        <end position="798"/>
    </location>
</feature>
<accession>A0A915IRY2</accession>